<evidence type="ECO:0000256" key="4">
    <source>
        <dbReference type="ARBA" id="ARBA00035244"/>
    </source>
</evidence>
<dbReference type="PANTHER" id="PTHR19431">
    <property type="entry name" value="60S RIBOSOMAL PROTEIN L4"/>
    <property type="match status" value="1"/>
</dbReference>
<evidence type="ECO:0000313" key="7">
    <source>
        <dbReference type="Proteomes" id="UP000034350"/>
    </source>
</evidence>
<dbReference type="Proteomes" id="UP000034350">
    <property type="component" value="Unassembled WGS sequence"/>
</dbReference>
<evidence type="ECO:0000256" key="5">
    <source>
        <dbReference type="ARBA" id="ARBA00035353"/>
    </source>
</evidence>
<dbReference type="InterPro" id="IPR023574">
    <property type="entry name" value="Ribosomal_uL4_dom_sf"/>
</dbReference>
<keyword evidence="2 6" id="KW-0689">Ribosomal protein</keyword>
<evidence type="ECO:0000256" key="3">
    <source>
        <dbReference type="ARBA" id="ARBA00023274"/>
    </source>
</evidence>
<organism evidence="6 7">
    <name type="scientific">Vairimorpha ceranae</name>
    <dbReference type="NCBI Taxonomy" id="40302"/>
    <lineage>
        <taxon>Eukaryota</taxon>
        <taxon>Fungi</taxon>
        <taxon>Fungi incertae sedis</taxon>
        <taxon>Microsporidia</taxon>
        <taxon>Nosematidae</taxon>
        <taxon>Vairimorpha</taxon>
    </lineage>
</organism>
<dbReference type="Gene3D" id="3.40.1370.10">
    <property type="match status" value="1"/>
</dbReference>
<accession>A0A0F9WIY3</accession>
<dbReference type="VEuPathDB" id="MicrosporidiaDB:AAJ76_200026784"/>
<dbReference type="VEuPathDB" id="MicrosporidiaDB:G9O61_00g005950"/>
<dbReference type="InterPro" id="IPR045240">
    <property type="entry name" value="Ribosomal_uL4_euk/arch"/>
</dbReference>
<dbReference type="GeneID" id="36319406"/>
<comment type="caution">
    <text evidence="6">The sequence shown here is derived from an EMBL/GenBank/DDBJ whole genome shotgun (WGS) entry which is preliminary data.</text>
</comment>
<sequence>MENKTNCYELDGTTIKSTIDVPDVFSVDIRSDIIEQVHSLERLNLRQPYAVSPDAGMQHSAVSWGTGRAIARCPRIGGGGSRRSGQGAFANFCRKGRMAHPTTTMRRWCRKIPLNTRRIAIAMSIAASARPSFIEARGHRIENVKNIPLVVSDKIKELVKTKDAFEVIKNFNLAEEVEKVKNSKSLRGTKGKMRNRRYRMRKGLLLIHDSPVELKAFRNIPGVDQLNINKLNIYELAPGGHAGRLILWTESSFKKLESMFGKFNSESKLLKKFTLPKKLCTTDSFKDLYLSEEVQAILNEAKYCPEYSSRMTEEEIAENDKFIGMFDTTQVLSH</sequence>
<keyword evidence="7" id="KW-1185">Reference proteome</keyword>
<dbReference type="GO" id="GO:0005840">
    <property type="term" value="C:ribosome"/>
    <property type="evidence" value="ECO:0007669"/>
    <property type="project" value="UniProtKB-KW"/>
</dbReference>
<protein>
    <recommendedName>
        <fullName evidence="4">Large ribosomal subunit protein uL4</fullName>
    </recommendedName>
    <alternativeName>
        <fullName evidence="5">60S ribosomal protein L4</fullName>
    </alternativeName>
</protein>
<dbReference type="EMBL" id="JPQZ01000002">
    <property type="protein sequence ID" value="KKO76510.1"/>
    <property type="molecule type" value="Genomic_DNA"/>
</dbReference>
<proteinExistence type="inferred from homology"/>
<dbReference type="GO" id="GO:0006412">
    <property type="term" value="P:translation"/>
    <property type="evidence" value="ECO:0007669"/>
    <property type="project" value="InterPro"/>
</dbReference>
<evidence type="ECO:0000313" key="6">
    <source>
        <dbReference type="EMBL" id="KKO76510.1"/>
    </source>
</evidence>
<dbReference type="OMA" id="ALYGTWR"/>
<name>A0A0F9WIY3_9MICR</name>
<dbReference type="InterPro" id="IPR002136">
    <property type="entry name" value="Ribosomal_uL4"/>
</dbReference>
<evidence type="ECO:0000256" key="1">
    <source>
        <dbReference type="ARBA" id="ARBA00010528"/>
    </source>
</evidence>
<dbReference type="OrthoDB" id="10259785at2759"/>
<dbReference type="GO" id="GO:0003735">
    <property type="term" value="F:structural constituent of ribosome"/>
    <property type="evidence" value="ECO:0007669"/>
    <property type="project" value="InterPro"/>
</dbReference>
<dbReference type="Pfam" id="PF00573">
    <property type="entry name" value="Ribosomal_L4"/>
    <property type="match status" value="1"/>
</dbReference>
<dbReference type="FunFam" id="3.40.1370.10:FF:000011">
    <property type="entry name" value="50S ribosomal protein L4"/>
    <property type="match status" value="1"/>
</dbReference>
<dbReference type="SUPFAM" id="SSF52166">
    <property type="entry name" value="Ribosomal protein L4"/>
    <property type="match status" value="1"/>
</dbReference>
<comment type="similarity">
    <text evidence="1">Belongs to the universal ribosomal protein uL4 family.</text>
</comment>
<evidence type="ECO:0000256" key="2">
    <source>
        <dbReference type="ARBA" id="ARBA00022980"/>
    </source>
</evidence>
<dbReference type="VEuPathDB" id="MicrosporidiaDB:NCER_100725"/>
<dbReference type="RefSeq" id="XP_024332252.1">
    <property type="nucleotide sequence ID" value="XM_024474483.1"/>
</dbReference>
<dbReference type="AlphaFoldDB" id="A0A0F9WIY3"/>
<dbReference type="GO" id="GO:1990904">
    <property type="term" value="C:ribonucleoprotein complex"/>
    <property type="evidence" value="ECO:0007669"/>
    <property type="project" value="UniProtKB-KW"/>
</dbReference>
<reference evidence="6 7" key="1">
    <citation type="journal article" date="2015" name="Environ. Microbiol.">
        <title>Genome analyses suggest the presence of polyploidy and recent human-driven expansions in eight global populations of the honeybee pathogen Nosema ceranae.</title>
        <authorList>
            <person name="Pelin A."/>
            <person name="Selman M."/>
            <person name="Aris-Brosou S."/>
            <person name="Farinelli L."/>
            <person name="Corradi N."/>
        </authorList>
    </citation>
    <scope>NUCLEOTIDE SEQUENCE [LARGE SCALE GENOMIC DNA]</scope>
    <source>
        <strain evidence="6 7">PA08 1199</strain>
    </source>
</reference>
<gene>
    <name evidence="6" type="ORF">AAJ76_200026784</name>
</gene>
<keyword evidence="3" id="KW-0687">Ribonucleoprotein</keyword>